<evidence type="ECO:0000313" key="6">
    <source>
        <dbReference type="EMBL" id="SFF46144.1"/>
    </source>
</evidence>
<dbReference type="Gene3D" id="3.40.50.150">
    <property type="entry name" value="Vaccinia Virus protein VP39"/>
    <property type="match status" value="2"/>
</dbReference>
<dbReference type="GO" id="GO:0003676">
    <property type="term" value="F:nucleic acid binding"/>
    <property type="evidence" value="ECO:0007669"/>
    <property type="project" value="InterPro"/>
</dbReference>
<evidence type="ECO:0000256" key="4">
    <source>
        <dbReference type="ARBA" id="ARBA00022691"/>
    </source>
</evidence>
<dbReference type="GO" id="GO:0009007">
    <property type="term" value="F:site-specific DNA-methyltransferase (adenine-specific) activity"/>
    <property type="evidence" value="ECO:0007669"/>
    <property type="project" value="UniProtKB-EC"/>
</dbReference>
<organism evidence="6 7">
    <name type="scientific">Thermoflexibacter ruber</name>
    <dbReference type="NCBI Taxonomy" id="1003"/>
    <lineage>
        <taxon>Bacteria</taxon>
        <taxon>Pseudomonadati</taxon>
        <taxon>Bacteroidota</taxon>
        <taxon>Cytophagia</taxon>
        <taxon>Cytophagales</taxon>
        <taxon>Thermoflexibacteraceae</taxon>
        <taxon>Thermoflexibacter</taxon>
    </lineage>
</organism>
<protein>
    <recommendedName>
        <fullName evidence="1">site-specific DNA-methyltransferase (adenine-specific)</fullName>
        <ecNumber evidence="1">2.1.1.72</ecNumber>
    </recommendedName>
</protein>
<dbReference type="InterPro" id="IPR029063">
    <property type="entry name" value="SAM-dependent_MTases_sf"/>
</dbReference>
<evidence type="ECO:0000256" key="5">
    <source>
        <dbReference type="ARBA" id="ARBA00047942"/>
    </source>
</evidence>
<dbReference type="GO" id="GO:0032259">
    <property type="term" value="P:methylation"/>
    <property type="evidence" value="ECO:0007669"/>
    <property type="project" value="UniProtKB-KW"/>
</dbReference>
<proteinExistence type="predicted"/>
<dbReference type="STRING" id="1003.SAMN04488541_103726"/>
<dbReference type="InterPro" id="IPR012327">
    <property type="entry name" value="MeTrfase_D12"/>
</dbReference>
<dbReference type="InterPro" id="IPR002052">
    <property type="entry name" value="DNA_methylase_N6_adenine_CS"/>
</dbReference>
<keyword evidence="7" id="KW-1185">Reference proteome</keyword>
<dbReference type="AlphaFoldDB" id="A0A1I2IV45"/>
<dbReference type="SUPFAM" id="SSF53335">
    <property type="entry name" value="S-adenosyl-L-methionine-dependent methyltransferases"/>
    <property type="match status" value="1"/>
</dbReference>
<dbReference type="Proteomes" id="UP000199513">
    <property type="component" value="Unassembled WGS sequence"/>
</dbReference>
<keyword evidence="3 6" id="KW-0808">Transferase</keyword>
<evidence type="ECO:0000256" key="1">
    <source>
        <dbReference type="ARBA" id="ARBA00011900"/>
    </source>
</evidence>
<evidence type="ECO:0000256" key="3">
    <source>
        <dbReference type="ARBA" id="ARBA00022679"/>
    </source>
</evidence>
<accession>A0A1I2IV45</accession>
<gene>
    <name evidence="6" type="ORF">SAMN04488541_103726</name>
</gene>
<dbReference type="PRINTS" id="PR00505">
    <property type="entry name" value="D12N6MTFRASE"/>
</dbReference>
<name>A0A1I2IV45_9BACT</name>
<dbReference type="EC" id="2.1.1.72" evidence="1"/>
<sequence>MCIFDKKFKSESMDFTEVYPEQVKTETQCGLSIAFFPDLPNEWQINLESRRYIGNKAKLSTWLSDILLESTNYYKDCDTFFDVFAGTGCIAKSMFASFKKVIVNDILHSNQVIYKAFFLKTAWDKAKVFNLLDTYNTLNTNKLPENYFSENFGGKFFDHKNAKLIGYIREDLEQRKREGELNEKEFCVLLATLIYNIDKIANTLGHFDAYIKKPIRHQTLYLKSIQPIEFEGIEIYREDANDLVRKVKADIAYIDPPYNSRQYNRFYHIYENLTEWKKPELFGVALKPKPENSSVYCTTKAKEAFQDLVENLDAKYLAVSYNNTYNAKSQSSENKIKLVEIEEILKAKGETKVFECDHPYFNTGKTEFNEHKELLFICQSIRN</sequence>
<reference evidence="6 7" key="1">
    <citation type="submission" date="2016-10" db="EMBL/GenBank/DDBJ databases">
        <authorList>
            <person name="de Groot N.N."/>
        </authorList>
    </citation>
    <scope>NUCLEOTIDE SEQUENCE [LARGE SCALE GENOMIC DNA]</scope>
    <source>
        <strain>GEY</strain>
        <strain evidence="7">DSM 9560</strain>
    </source>
</reference>
<comment type="catalytic activity">
    <reaction evidence="5">
        <text>a 2'-deoxyadenosine in DNA + S-adenosyl-L-methionine = an N(6)-methyl-2'-deoxyadenosine in DNA + S-adenosyl-L-homocysteine + H(+)</text>
        <dbReference type="Rhea" id="RHEA:15197"/>
        <dbReference type="Rhea" id="RHEA-COMP:12418"/>
        <dbReference type="Rhea" id="RHEA-COMP:12419"/>
        <dbReference type="ChEBI" id="CHEBI:15378"/>
        <dbReference type="ChEBI" id="CHEBI:57856"/>
        <dbReference type="ChEBI" id="CHEBI:59789"/>
        <dbReference type="ChEBI" id="CHEBI:90615"/>
        <dbReference type="ChEBI" id="CHEBI:90616"/>
        <dbReference type="EC" id="2.1.1.72"/>
    </reaction>
</comment>
<dbReference type="PROSITE" id="PS00092">
    <property type="entry name" value="N6_MTASE"/>
    <property type="match status" value="1"/>
</dbReference>
<evidence type="ECO:0000256" key="2">
    <source>
        <dbReference type="ARBA" id="ARBA00022603"/>
    </source>
</evidence>
<keyword evidence="4" id="KW-0949">S-adenosyl-L-methionine</keyword>
<evidence type="ECO:0000313" key="7">
    <source>
        <dbReference type="Proteomes" id="UP000199513"/>
    </source>
</evidence>
<keyword evidence="2 6" id="KW-0489">Methyltransferase</keyword>
<dbReference type="GO" id="GO:0009307">
    <property type="term" value="P:DNA restriction-modification system"/>
    <property type="evidence" value="ECO:0007669"/>
    <property type="project" value="InterPro"/>
</dbReference>
<dbReference type="Pfam" id="PF02086">
    <property type="entry name" value="MethyltransfD12"/>
    <property type="match status" value="1"/>
</dbReference>
<dbReference type="EMBL" id="FONY01000037">
    <property type="protein sequence ID" value="SFF46144.1"/>
    <property type="molecule type" value="Genomic_DNA"/>
</dbReference>